<comment type="subunit">
    <text evidence="19">Homodimer. The monomeric form is inactive while the homodimer is active.</text>
</comment>
<dbReference type="InterPro" id="IPR007484">
    <property type="entry name" value="Peptidase_M28"/>
</dbReference>
<dbReference type="GO" id="GO:0004177">
    <property type="term" value="F:aminopeptidase activity"/>
    <property type="evidence" value="ECO:0007669"/>
    <property type="project" value="UniProtKB-KW"/>
</dbReference>
<keyword evidence="8" id="KW-0645">Protease</keyword>
<dbReference type="GO" id="GO:0005764">
    <property type="term" value="C:lysosome"/>
    <property type="evidence" value="ECO:0007669"/>
    <property type="project" value="UniProtKB-SubCell"/>
</dbReference>
<dbReference type="AlphaFoldDB" id="A0A7T1ANE0"/>
<accession>A0A7T1ANE0</accession>
<evidence type="ECO:0000256" key="15">
    <source>
        <dbReference type="ARBA" id="ARBA00023049"/>
    </source>
</evidence>
<evidence type="ECO:0000313" key="23">
    <source>
        <dbReference type="Proteomes" id="UP000594463"/>
    </source>
</evidence>
<keyword evidence="10" id="KW-0732">Signal</keyword>
<gene>
    <name evidence="22" type="primary">ywaD</name>
    <name evidence="22" type="ORF">RT761_02325</name>
</gene>
<dbReference type="RefSeq" id="WP_218111579.1">
    <property type="nucleotide sequence ID" value="NZ_CP065383.1"/>
</dbReference>
<keyword evidence="23" id="KW-1185">Reference proteome</keyword>
<dbReference type="EMBL" id="CP065383">
    <property type="protein sequence ID" value="QPM69097.1"/>
    <property type="molecule type" value="Genomic_DNA"/>
</dbReference>
<dbReference type="GO" id="GO:0046872">
    <property type="term" value="F:metal ion binding"/>
    <property type="evidence" value="ECO:0007669"/>
    <property type="project" value="UniProtKB-KW"/>
</dbReference>
<evidence type="ECO:0000256" key="1">
    <source>
        <dbReference type="ARBA" id="ARBA00004240"/>
    </source>
</evidence>
<sequence length="437" mass="48270">MDDISLNLRKNISALRMADDVKKLVSFGPRHAGTENEFKAAEYVKKEFDKIGIKVSVDKVDGIISWKQKDCRVKVIKPIEQDLTSISLLGSGSTPPEGLIAELLYVGKGTKEDYEKAEIKNKIIMRDPPRALMLDNASDEVAPQGPTKMLLEKGAVGFLEHSRIPGKILQMPLLSGPEGLTVPAVAITYEDGQFLKELLREWYAIPSGFKRREEKLPIILKLDVKTEASPSFGLNVIGKIEGKENKDEVICLIAHHDNANGPGACDNATAVAVNLECARILSRMPTPKRSIEFLSFTGEEYGEIGSFAYVDKYVKKDPSKYKGCINLDIIGNGDHLYYIEESICMGKLVNNDSNLNKEIVNVCNNLGYHIEGTPLEYAGDDGPFILAGVPTAYLAKLISASWPYLHTYIDDFEVVDINGLTVIAEIVSNFIYKLAIQ</sequence>
<keyword evidence="14" id="KW-0333">Golgi apparatus</keyword>
<evidence type="ECO:0000256" key="3">
    <source>
        <dbReference type="ARBA" id="ARBA00004555"/>
    </source>
</evidence>
<dbReference type="Pfam" id="PF04389">
    <property type="entry name" value="Peptidase_M28"/>
    <property type="match status" value="1"/>
</dbReference>
<dbReference type="KEGG" id="alam:RT761_02325"/>
<evidence type="ECO:0000256" key="4">
    <source>
        <dbReference type="ARBA" id="ARBA00004613"/>
    </source>
</evidence>
<evidence type="ECO:0000256" key="7">
    <source>
        <dbReference type="ARBA" id="ARBA00022645"/>
    </source>
</evidence>
<evidence type="ECO:0000256" key="14">
    <source>
        <dbReference type="ARBA" id="ARBA00023034"/>
    </source>
</evidence>
<dbReference type="Gene3D" id="3.40.630.10">
    <property type="entry name" value="Zn peptidases"/>
    <property type="match status" value="1"/>
</dbReference>
<dbReference type="GO" id="GO:0004180">
    <property type="term" value="F:carboxypeptidase activity"/>
    <property type="evidence" value="ECO:0007669"/>
    <property type="project" value="UniProtKB-KW"/>
</dbReference>
<name>A0A7T1ANE0_ATRLM</name>
<dbReference type="InterPro" id="IPR039866">
    <property type="entry name" value="CPQ"/>
</dbReference>
<keyword evidence="11 22" id="KW-0378">Hydrolase</keyword>
<reference evidence="22 23" key="1">
    <citation type="journal article" date="2021" name="Nat. Commun.">
        <title>Isolation of a member of the candidate phylum Atribacteria reveals a unique cell membrane structure.</title>
        <authorList>
            <person name="Taiki K."/>
            <person name="Nobu M.K."/>
            <person name="Kusada H."/>
            <person name="Meng X.-Y."/>
            <person name="Hosoki N."/>
            <person name="Uematsu K."/>
            <person name="Yoshioka H."/>
            <person name="Kamagata Y."/>
            <person name="Tamaki H."/>
        </authorList>
    </citation>
    <scope>NUCLEOTIDE SEQUENCE [LARGE SCALE GENOMIC DNA]</scope>
    <source>
        <strain evidence="22 23">RT761</strain>
    </source>
</reference>
<evidence type="ECO:0000256" key="5">
    <source>
        <dbReference type="ARBA" id="ARBA00014116"/>
    </source>
</evidence>
<evidence type="ECO:0000313" key="22">
    <source>
        <dbReference type="EMBL" id="QPM69097.1"/>
    </source>
</evidence>
<proteinExistence type="predicted"/>
<evidence type="ECO:0000256" key="20">
    <source>
        <dbReference type="ARBA" id="ARBA00033328"/>
    </source>
</evidence>
<evidence type="ECO:0000259" key="21">
    <source>
        <dbReference type="Pfam" id="PF04389"/>
    </source>
</evidence>
<evidence type="ECO:0000256" key="6">
    <source>
        <dbReference type="ARBA" id="ARBA00022525"/>
    </source>
</evidence>
<evidence type="ECO:0000256" key="10">
    <source>
        <dbReference type="ARBA" id="ARBA00022729"/>
    </source>
</evidence>
<evidence type="ECO:0000256" key="19">
    <source>
        <dbReference type="ARBA" id="ARBA00025833"/>
    </source>
</evidence>
<dbReference type="GO" id="GO:0006508">
    <property type="term" value="P:proteolysis"/>
    <property type="evidence" value="ECO:0007669"/>
    <property type="project" value="UniProtKB-KW"/>
</dbReference>
<dbReference type="GO" id="GO:0005576">
    <property type="term" value="C:extracellular region"/>
    <property type="evidence" value="ECO:0007669"/>
    <property type="project" value="UniProtKB-SubCell"/>
</dbReference>
<keyword evidence="13" id="KW-0862">Zinc</keyword>
<comment type="subcellular location">
    <subcellularLocation>
        <location evidence="1">Endoplasmic reticulum</location>
    </subcellularLocation>
    <subcellularLocation>
        <location evidence="3">Golgi apparatus</location>
    </subcellularLocation>
    <subcellularLocation>
        <location evidence="2">Lysosome</location>
    </subcellularLocation>
    <subcellularLocation>
        <location evidence="4">Secreted</location>
    </subcellularLocation>
</comment>
<evidence type="ECO:0000256" key="17">
    <source>
        <dbReference type="ARBA" id="ARBA00023180"/>
    </source>
</evidence>
<evidence type="ECO:0000256" key="8">
    <source>
        <dbReference type="ARBA" id="ARBA00022670"/>
    </source>
</evidence>
<dbReference type="Proteomes" id="UP000594463">
    <property type="component" value="Chromosome"/>
</dbReference>
<evidence type="ECO:0000256" key="2">
    <source>
        <dbReference type="ARBA" id="ARBA00004371"/>
    </source>
</evidence>
<keyword evidence="16" id="KW-0865">Zymogen</keyword>
<evidence type="ECO:0000256" key="12">
    <source>
        <dbReference type="ARBA" id="ARBA00022824"/>
    </source>
</evidence>
<dbReference type="PANTHER" id="PTHR12053">
    <property type="entry name" value="PROTEASE FAMILY M28 PLASMA GLUTAMATE CARBOXYPEPTIDASE-RELATED"/>
    <property type="match status" value="1"/>
</dbReference>
<keyword evidence="7" id="KW-0121">Carboxypeptidase</keyword>
<keyword evidence="12" id="KW-0256">Endoplasmic reticulum</keyword>
<dbReference type="Gene3D" id="3.50.30.30">
    <property type="match status" value="1"/>
</dbReference>
<keyword evidence="18" id="KW-0458">Lysosome</keyword>
<evidence type="ECO:0000256" key="18">
    <source>
        <dbReference type="ARBA" id="ARBA00023228"/>
    </source>
</evidence>
<evidence type="ECO:0000256" key="9">
    <source>
        <dbReference type="ARBA" id="ARBA00022723"/>
    </source>
</evidence>
<evidence type="ECO:0000256" key="13">
    <source>
        <dbReference type="ARBA" id="ARBA00022833"/>
    </source>
</evidence>
<protein>
    <recommendedName>
        <fullName evidence="5">Carboxypeptidase Q</fullName>
    </recommendedName>
    <alternativeName>
        <fullName evidence="20">Plasma glutamate carboxypeptidase</fullName>
    </alternativeName>
</protein>
<evidence type="ECO:0000256" key="16">
    <source>
        <dbReference type="ARBA" id="ARBA00023145"/>
    </source>
</evidence>
<dbReference type="SUPFAM" id="SSF53187">
    <property type="entry name" value="Zn-dependent exopeptidases"/>
    <property type="match status" value="1"/>
</dbReference>
<organism evidence="22 23">
    <name type="scientific">Atribacter laminatus</name>
    <dbReference type="NCBI Taxonomy" id="2847778"/>
    <lineage>
        <taxon>Bacteria</taxon>
        <taxon>Pseudomonadati</taxon>
        <taxon>Atribacterota</taxon>
        <taxon>Atribacteria</taxon>
        <taxon>Atribacterales</taxon>
        <taxon>Atribacteraceae</taxon>
        <taxon>Atribacter</taxon>
    </lineage>
</organism>
<keyword evidence="6" id="KW-0964">Secreted</keyword>
<dbReference type="PANTHER" id="PTHR12053:SF3">
    <property type="entry name" value="CARBOXYPEPTIDASE Q"/>
    <property type="match status" value="1"/>
</dbReference>
<dbReference type="InterPro" id="IPR046450">
    <property type="entry name" value="PA_dom_sf"/>
</dbReference>
<keyword evidence="17" id="KW-0325">Glycoprotein</keyword>
<dbReference type="SUPFAM" id="SSF52025">
    <property type="entry name" value="PA domain"/>
    <property type="match status" value="1"/>
</dbReference>
<keyword evidence="9" id="KW-0479">Metal-binding</keyword>
<feature type="domain" description="Peptidase M28" evidence="21">
    <location>
        <begin position="235"/>
        <end position="430"/>
    </location>
</feature>
<dbReference type="GO" id="GO:0070573">
    <property type="term" value="F:metallodipeptidase activity"/>
    <property type="evidence" value="ECO:0007669"/>
    <property type="project" value="InterPro"/>
</dbReference>
<keyword evidence="22" id="KW-0031">Aminopeptidase</keyword>
<keyword evidence="15" id="KW-0482">Metalloprotease</keyword>
<evidence type="ECO:0000256" key="11">
    <source>
        <dbReference type="ARBA" id="ARBA00022801"/>
    </source>
</evidence>